<evidence type="ECO:0000256" key="1">
    <source>
        <dbReference type="ARBA" id="ARBA00006845"/>
    </source>
</evidence>
<protein>
    <submittedName>
        <fullName evidence="3">Ribonuclease inhibitor</fullName>
    </submittedName>
</protein>
<name>A0A373A6C5_9ACTN</name>
<dbReference type="InterPro" id="IPR035905">
    <property type="entry name" value="Barstar-like_sf"/>
</dbReference>
<organism evidence="3 4">
    <name type="scientific">Kitasatospora xanthocidica</name>
    <dbReference type="NCBI Taxonomy" id="83382"/>
    <lineage>
        <taxon>Bacteria</taxon>
        <taxon>Bacillati</taxon>
        <taxon>Actinomycetota</taxon>
        <taxon>Actinomycetes</taxon>
        <taxon>Kitasatosporales</taxon>
        <taxon>Streptomycetaceae</taxon>
        <taxon>Kitasatospora</taxon>
    </lineage>
</organism>
<sequence>MPSFPGATEDPTPSVPRLVTIDVGSVRDESGLHAVLKRELGFPAFYGRNWNAFWDAITGLVAMPRELRFTGWAELEREVPSSAALLRSRLAEFATAERDFTVVYDE</sequence>
<evidence type="ECO:0000313" key="3">
    <source>
        <dbReference type="EMBL" id="RGD63354.1"/>
    </source>
</evidence>
<dbReference type="InterPro" id="IPR000468">
    <property type="entry name" value="Barstar"/>
</dbReference>
<gene>
    <name evidence="3" type="ORF">DR950_35165</name>
</gene>
<accession>A0A373A6C5</accession>
<reference evidence="3 4" key="1">
    <citation type="submission" date="2018-08" db="EMBL/GenBank/DDBJ databases">
        <title>Diversity &amp; Physiological Properties of Lignin-Decomposing Actinobacteria from Soil.</title>
        <authorList>
            <person name="Roh S.G."/>
            <person name="Kim S.B."/>
        </authorList>
    </citation>
    <scope>NUCLEOTIDE SEQUENCE [LARGE SCALE GENOMIC DNA]</scope>
    <source>
        <strain evidence="3 4">MMS17-GH009</strain>
    </source>
</reference>
<evidence type="ECO:0000259" key="2">
    <source>
        <dbReference type="Pfam" id="PF01337"/>
    </source>
</evidence>
<dbReference type="Gene3D" id="3.30.370.10">
    <property type="entry name" value="Barstar-like"/>
    <property type="match status" value="1"/>
</dbReference>
<dbReference type="SUPFAM" id="SSF52038">
    <property type="entry name" value="Barstar-related"/>
    <property type="match status" value="1"/>
</dbReference>
<dbReference type="Pfam" id="PF01337">
    <property type="entry name" value="Barstar"/>
    <property type="match status" value="1"/>
</dbReference>
<dbReference type="EMBL" id="QVIG01000001">
    <property type="protein sequence ID" value="RGD63354.1"/>
    <property type="molecule type" value="Genomic_DNA"/>
</dbReference>
<comment type="caution">
    <text evidence="3">The sequence shown here is derived from an EMBL/GenBank/DDBJ whole genome shotgun (WGS) entry which is preliminary data.</text>
</comment>
<keyword evidence="4" id="KW-1185">Reference proteome</keyword>
<proteinExistence type="inferred from homology"/>
<dbReference type="Proteomes" id="UP000263377">
    <property type="component" value="Unassembled WGS sequence"/>
</dbReference>
<comment type="similarity">
    <text evidence="1">Belongs to the barstar family.</text>
</comment>
<dbReference type="AlphaFoldDB" id="A0A373A6C5"/>
<evidence type="ECO:0000313" key="4">
    <source>
        <dbReference type="Proteomes" id="UP000263377"/>
    </source>
</evidence>
<feature type="domain" description="Barstar (barnase inhibitor)" evidence="2">
    <location>
        <begin position="18"/>
        <end position="103"/>
    </location>
</feature>